<feature type="domain" description="Reverse transcriptase" evidence="1">
    <location>
        <begin position="1"/>
        <end position="283"/>
    </location>
</feature>
<dbReference type="OrthoDB" id="7698743at2759"/>
<dbReference type="GO" id="GO:0071897">
    <property type="term" value="P:DNA biosynthetic process"/>
    <property type="evidence" value="ECO:0007669"/>
    <property type="project" value="UniProtKB-ARBA"/>
</dbReference>
<reference evidence="3" key="1">
    <citation type="submission" date="2025-08" db="UniProtKB">
        <authorList>
            <consortium name="RefSeq"/>
        </authorList>
    </citation>
    <scope>IDENTIFICATION</scope>
    <source>
        <tissue evidence="3">Whole body</tissue>
    </source>
</reference>
<dbReference type="GeneID" id="112466939"/>
<dbReference type="RefSeq" id="XP_024891068.1">
    <property type="nucleotide sequence ID" value="XM_025035300.1"/>
</dbReference>
<proteinExistence type="predicted"/>
<name>A0A6J1RA21_9HYME</name>
<accession>A0A6J1RA21</accession>
<evidence type="ECO:0000259" key="1">
    <source>
        <dbReference type="PROSITE" id="PS50878"/>
    </source>
</evidence>
<dbReference type="SUPFAM" id="SSF56672">
    <property type="entry name" value="DNA/RNA polymerases"/>
    <property type="match status" value="1"/>
</dbReference>
<dbReference type="PANTHER" id="PTHR21301:SF10">
    <property type="entry name" value="REVERSE TRANSCRIPTASE DOMAIN-CONTAINING PROTEIN"/>
    <property type="match status" value="1"/>
</dbReference>
<sequence length="283" mass="32735">MNSYDYKNKMELLLSDVNTYAKVKKDPILTLTRNVRALLTRWQNQEFISPATYKFFYCSDGVLPRAYGLPKIHKQNHPLRIIVSFIDGPLHNLARFLHNIISTSIPKANSHIKDSFQLVNNLNGLRLEDDYILISLDVVSLFTNVPTDLAIDSICNRWEHIAEKCDISRDEFILAVRLILDSTYFRFNNNVYKQNFGSPMGSPLSPDLADLVLQDIETRAIGMLKFRIPFFFRYVDNIAMAIPRDMADSVLQTFNSFHPRLQFTIEIGDRKLHFLDTTIINNN</sequence>
<gene>
    <name evidence="3" type="primary">LOC112466939</name>
</gene>
<feature type="non-terminal residue" evidence="3">
    <location>
        <position position="283"/>
    </location>
</feature>
<dbReference type="PANTHER" id="PTHR21301">
    <property type="entry name" value="REVERSE TRANSCRIPTASE"/>
    <property type="match status" value="1"/>
</dbReference>
<keyword evidence="2" id="KW-1185">Reference proteome</keyword>
<protein>
    <submittedName>
        <fullName evidence="3">Uncharacterized protein LOC112466939</fullName>
    </submittedName>
</protein>
<evidence type="ECO:0000313" key="2">
    <source>
        <dbReference type="Proteomes" id="UP000504618"/>
    </source>
</evidence>
<dbReference type="PROSITE" id="PS50878">
    <property type="entry name" value="RT_POL"/>
    <property type="match status" value="1"/>
</dbReference>
<organism evidence="2 3">
    <name type="scientific">Temnothorax curvispinosus</name>
    <dbReference type="NCBI Taxonomy" id="300111"/>
    <lineage>
        <taxon>Eukaryota</taxon>
        <taxon>Metazoa</taxon>
        <taxon>Ecdysozoa</taxon>
        <taxon>Arthropoda</taxon>
        <taxon>Hexapoda</taxon>
        <taxon>Insecta</taxon>
        <taxon>Pterygota</taxon>
        <taxon>Neoptera</taxon>
        <taxon>Endopterygota</taxon>
        <taxon>Hymenoptera</taxon>
        <taxon>Apocrita</taxon>
        <taxon>Aculeata</taxon>
        <taxon>Formicoidea</taxon>
        <taxon>Formicidae</taxon>
        <taxon>Myrmicinae</taxon>
        <taxon>Temnothorax</taxon>
    </lineage>
</organism>
<dbReference type="Proteomes" id="UP000504618">
    <property type="component" value="Unplaced"/>
</dbReference>
<dbReference type="AlphaFoldDB" id="A0A6J1RA21"/>
<dbReference type="InterPro" id="IPR000477">
    <property type="entry name" value="RT_dom"/>
</dbReference>
<evidence type="ECO:0000313" key="3">
    <source>
        <dbReference type="RefSeq" id="XP_024891068.1"/>
    </source>
</evidence>
<dbReference type="InterPro" id="IPR043502">
    <property type="entry name" value="DNA/RNA_pol_sf"/>
</dbReference>